<proteinExistence type="predicted"/>
<evidence type="ECO:0000313" key="1">
    <source>
        <dbReference type="Proteomes" id="UP001732720"/>
    </source>
</evidence>
<gene>
    <name evidence="2" type="primary">Ccdc9b</name>
</gene>
<accession>A0AC58LX77</accession>
<dbReference type="RefSeq" id="XP_073921765.1">
    <property type="nucleotide sequence ID" value="XM_074065664.1"/>
</dbReference>
<protein>
    <submittedName>
        <fullName evidence="2">Coiled-coil domain-containing protein 9B isoform X1</fullName>
    </submittedName>
</protein>
<sequence length="562" mass="60717">MKTAVMRRVEGWGRATGHNRVPAAGQGCRDLACLGWLPSWGCCEQQPLSAPSASSLGLEAGPVGAALSYRGPHRAESPVRRQEEKDAELDQRIVALRKKNQALLRRYQEIQEDRWQAEHGGMAVTTPGLLQPDSLTVTISQIPGGKRVVSRTWARSPLGPGVLEDVGAEDPMGPFSMGERVELAITMENKAKAKRIVSEKPTRARNQGTEGSPGGGRGQSLPMQMAISSDSAWKGAQEPRSPGVVPGPASRWPGGLPPEAGWDYVQWKQEREQIDLARLARHRDAQGDWRRPWDLDKAKPTLQDHSKSIDKGPAGGSRRGPRTHRKLHPPPLSPDGKGHGGQPGRPSVVPVTGSKAQGKERLTGRARRWDLKEDKEELQSHEGSQSPTNTPSAEEEHGQKQRETDPGRPEMTPVTKPVLASPEGLREESGASTASSAPDSPQKPDLVPLDLSLGGASSSRPRESMCVLSPRPGAQESPVSWPDGSEQQPLRWNDHQFGLEVQTCAEPQREAGASEPRKDRDGKAGAQQSLAPRSRHHRGTGQRVRGTGVRSRTGGPGPAGRC</sequence>
<reference evidence="2" key="1">
    <citation type="submission" date="2025-08" db="UniProtKB">
        <authorList>
            <consortium name="RefSeq"/>
        </authorList>
    </citation>
    <scope>IDENTIFICATION</scope>
</reference>
<keyword evidence="1" id="KW-1185">Reference proteome</keyword>
<dbReference type="Proteomes" id="UP001732720">
    <property type="component" value="Chromosome 2"/>
</dbReference>
<evidence type="ECO:0000313" key="2">
    <source>
        <dbReference type="RefSeq" id="XP_073921765.1"/>
    </source>
</evidence>
<organism evidence="1 2">
    <name type="scientific">Castor canadensis</name>
    <name type="common">American beaver</name>
    <dbReference type="NCBI Taxonomy" id="51338"/>
    <lineage>
        <taxon>Eukaryota</taxon>
        <taxon>Metazoa</taxon>
        <taxon>Chordata</taxon>
        <taxon>Craniata</taxon>
        <taxon>Vertebrata</taxon>
        <taxon>Euteleostomi</taxon>
        <taxon>Mammalia</taxon>
        <taxon>Eutheria</taxon>
        <taxon>Euarchontoglires</taxon>
        <taxon>Glires</taxon>
        <taxon>Rodentia</taxon>
        <taxon>Castorimorpha</taxon>
        <taxon>Castoridae</taxon>
        <taxon>Castor</taxon>
    </lineage>
</organism>
<name>A0AC58LX77_CASCN</name>